<dbReference type="PANTHER" id="PTHR15907">
    <property type="entry name" value="DUF614 FAMILY PROTEIN-RELATED"/>
    <property type="match status" value="1"/>
</dbReference>
<keyword evidence="3" id="KW-1185">Reference proteome</keyword>
<dbReference type="InterPro" id="IPR006461">
    <property type="entry name" value="PLAC_motif_containing"/>
</dbReference>
<evidence type="ECO:0000313" key="2">
    <source>
        <dbReference type="EMBL" id="KAF8467955.1"/>
    </source>
</evidence>
<gene>
    <name evidence="2" type="ORF">DFH94DRAFT_857120</name>
</gene>
<feature type="compositionally biased region" description="Polar residues" evidence="1">
    <location>
        <begin position="7"/>
        <end position="17"/>
    </location>
</feature>
<dbReference type="Pfam" id="PF04749">
    <property type="entry name" value="PLAC8"/>
    <property type="match status" value="1"/>
</dbReference>
<evidence type="ECO:0000256" key="1">
    <source>
        <dbReference type="SAM" id="MobiDB-lite"/>
    </source>
</evidence>
<dbReference type="NCBIfam" id="TIGR01571">
    <property type="entry name" value="A_thal_Cys_rich"/>
    <property type="match status" value="1"/>
</dbReference>
<evidence type="ECO:0000313" key="3">
    <source>
        <dbReference type="Proteomes" id="UP000759537"/>
    </source>
</evidence>
<accession>A0A9P5MLI5</accession>
<dbReference type="EMBL" id="WHVB01000034">
    <property type="protein sequence ID" value="KAF8467955.1"/>
    <property type="molecule type" value="Genomic_DNA"/>
</dbReference>
<name>A0A9P5MLI5_9AGAM</name>
<proteinExistence type="predicted"/>
<reference evidence="2" key="2">
    <citation type="journal article" date="2020" name="Nat. Commun.">
        <title>Large-scale genome sequencing of mycorrhizal fungi provides insights into the early evolution of symbiotic traits.</title>
        <authorList>
            <person name="Miyauchi S."/>
            <person name="Kiss E."/>
            <person name="Kuo A."/>
            <person name="Drula E."/>
            <person name="Kohler A."/>
            <person name="Sanchez-Garcia M."/>
            <person name="Morin E."/>
            <person name="Andreopoulos B."/>
            <person name="Barry K.W."/>
            <person name="Bonito G."/>
            <person name="Buee M."/>
            <person name="Carver A."/>
            <person name="Chen C."/>
            <person name="Cichocki N."/>
            <person name="Clum A."/>
            <person name="Culley D."/>
            <person name="Crous P.W."/>
            <person name="Fauchery L."/>
            <person name="Girlanda M."/>
            <person name="Hayes R.D."/>
            <person name="Keri Z."/>
            <person name="LaButti K."/>
            <person name="Lipzen A."/>
            <person name="Lombard V."/>
            <person name="Magnuson J."/>
            <person name="Maillard F."/>
            <person name="Murat C."/>
            <person name="Nolan M."/>
            <person name="Ohm R.A."/>
            <person name="Pangilinan J."/>
            <person name="Pereira M.F."/>
            <person name="Perotto S."/>
            <person name="Peter M."/>
            <person name="Pfister S."/>
            <person name="Riley R."/>
            <person name="Sitrit Y."/>
            <person name="Stielow J.B."/>
            <person name="Szollosi G."/>
            <person name="Zifcakova L."/>
            <person name="Stursova M."/>
            <person name="Spatafora J.W."/>
            <person name="Tedersoo L."/>
            <person name="Vaario L.M."/>
            <person name="Yamada A."/>
            <person name="Yan M."/>
            <person name="Wang P."/>
            <person name="Xu J."/>
            <person name="Bruns T."/>
            <person name="Baldrian P."/>
            <person name="Vilgalys R."/>
            <person name="Dunand C."/>
            <person name="Henrissat B."/>
            <person name="Grigoriev I.V."/>
            <person name="Hibbett D."/>
            <person name="Nagy L.G."/>
            <person name="Martin F.M."/>
        </authorList>
    </citation>
    <scope>NUCLEOTIDE SEQUENCE</scope>
    <source>
        <strain evidence="2">Prilba</strain>
    </source>
</reference>
<protein>
    <submittedName>
        <fullName evidence="2">PLAC8-domain-containing protein</fullName>
    </submittedName>
</protein>
<dbReference type="OrthoDB" id="1045822at2759"/>
<feature type="region of interest" description="Disordered" evidence="1">
    <location>
        <begin position="1"/>
        <end position="21"/>
    </location>
</feature>
<comment type="caution">
    <text evidence="2">The sequence shown here is derived from an EMBL/GenBank/DDBJ whole genome shotgun (WGS) entry which is preliminary data.</text>
</comment>
<reference evidence="2" key="1">
    <citation type="submission" date="2019-10" db="EMBL/GenBank/DDBJ databases">
        <authorList>
            <consortium name="DOE Joint Genome Institute"/>
            <person name="Kuo A."/>
            <person name="Miyauchi S."/>
            <person name="Kiss E."/>
            <person name="Drula E."/>
            <person name="Kohler A."/>
            <person name="Sanchez-Garcia M."/>
            <person name="Andreopoulos B."/>
            <person name="Barry K.W."/>
            <person name="Bonito G."/>
            <person name="Buee M."/>
            <person name="Carver A."/>
            <person name="Chen C."/>
            <person name="Cichocki N."/>
            <person name="Clum A."/>
            <person name="Culley D."/>
            <person name="Crous P.W."/>
            <person name="Fauchery L."/>
            <person name="Girlanda M."/>
            <person name="Hayes R."/>
            <person name="Keri Z."/>
            <person name="LaButti K."/>
            <person name="Lipzen A."/>
            <person name="Lombard V."/>
            <person name="Magnuson J."/>
            <person name="Maillard F."/>
            <person name="Morin E."/>
            <person name="Murat C."/>
            <person name="Nolan M."/>
            <person name="Ohm R."/>
            <person name="Pangilinan J."/>
            <person name="Pereira M."/>
            <person name="Perotto S."/>
            <person name="Peter M."/>
            <person name="Riley R."/>
            <person name="Sitrit Y."/>
            <person name="Stielow B."/>
            <person name="Szollosi G."/>
            <person name="Zifcakova L."/>
            <person name="Stursova M."/>
            <person name="Spatafora J.W."/>
            <person name="Tedersoo L."/>
            <person name="Vaario L.-M."/>
            <person name="Yamada A."/>
            <person name="Yan M."/>
            <person name="Wang P."/>
            <person name="Xu J."/>
            <person name="Bruns T."/>
            <person name="Baldrian P."/>
            <person name="Vilgalys R."/>
            <person name="Henrissat B."/>
            <person name="Grigoriev I.V."/>
            <person name="Hibbett D."/>
            <person name="Nagy L.G."/>
            <person name="Martin F.M."/>
        </authorList>
    </citation>
    <scope>NUCLEOTIDE SEQUENCE</scope>
    <source>
        <strain evidence="2">Prilba</strain>
    </source>
</reference>
<dbReference type="AlphaFoldDB" id="A0A9P5MLI5"/>
<organism evidence="2 3">
    <name type="scientific">Russula ochroleuca</name>
    <dbReference type="NCBI Taxonomy" id="152965"/>
    <lineage>
        <taxon>Eukaryota</taxon>
        <taxon>Fungi</taxon>
        <taxon>Dikarya</taxon>
        <taxon>Basidiomycota</taxon>
        <taxon>Agaricomycotina</taxon>
        <taxon>Agaricomycetes</taxon>
        <taxon>Russulales</taxon>
        <taxon>Russulaceae</taxon>
        <taxon>Russula</taxon>
    </lineage>
</organism>
<dbReference type="Proteomes" id="UP000759537">
    <property type="component" value="Unassembled WGS sequence"/>
</dbReference>
<sequence>MADIKQPVSSQPQSTVPMQVGGNRNAKNCPIGPDGKRDWSFGLFNCFARCGLCCLSMWCPCVVYSKNRQRMHNLQAQGTPLVGDGDTFDAHCCIYCVLGDCSWVLQIRTREDIRERYSIRGDAIGDCVASWCCRPCALTQERREIELEENSF</sequence>